<keyword evidence="1" id="KW-0175">Coiled coil</keyword>
<reference evidence="4" key="2">
    <citation type="submission" date="2025-08" db="UniProtKB">
        <authorList>
            <consortium name="RefSeq"/>
        </authorList>
    </citation>
    <scope>IDENTIFICATION</scope>
    <source>
        <tissue evidence="4">Young leaves</tissue>
    </source>
</reference>
<evidence type="ECO:0000256" key="1">
    <source>
        <dbReference type="SAM" id="Coils"/>
    </source>
</evidence>
<evidence type="ECO:0000313" key="3">
    <source>
        <dbReference type="Proteomes" id="UP000694853"/>
    </source>
</evidence>
<feature type="region of interest" description="Disordered" evidence="2">
    <location>
        <begin position="453"/>
        <end position="503"/>
    </location>
</feature>
<accession>A0A8B8L8A9</accession>
<protein>
    <submittedName>
        <fullName evidence="4">Uncharacterized protein At5g41620-like isoform X1</fullName>
    </submittedName>
</protein>
<evidence type="ECO:0000256" key="2">
    <source>
        <dbReference type="SAM" id="MobiDB-lite"/>
    </source>
</evidence>
<proteinExistence type="predicted"/>
<feature type="region of interest" description="Disordered" evidence="2">
    <location>
        <begin position="108"/>
        <end position="128"/>
    </location>
</feature>
<feature type="compositionally biased region" description="Basic and acidic residues" evidence="2">
    <location>
        <begin position="459"/>
        <end position="469"/>
    </location>
</feature>
<feature type="compositionally biased region" description="Polar residues" evidence="2">
    <location>
        <begin position="108"/>
        <end position="122"/>
    </location>
</feature>
<gene>
    <name evidence="4" type="primary">LOC113863245</name>
</gene>
<name>A0A8B8L8A9_ABRPR</name>
<dbReference type="Proteomes" id="UP000694853">
    <property type="component" value="Unplaced"/>
</dbReference>
<dbReference type="KEGG" id="aprc:113863245"/>
<dbReference type="AlphaFoldDB" id="A0A8B8L8A9"/>
<keyword evidence="3" id="KW-1185">Reference proteome</keyword>
<feature type="compositionally biased region" description="Polar residues" evidence="2">
    <location>
        <begin position="487"/>
        <end position="498"/>
    </location>
</feature>
<feature type="coiled-coil region" evidence="1">
    <location>
        <begin position="214"/>
        <end position="281"/>
    </location>
</feature>
<organism evidence="3 4">
    <name type="scientific">Abrus precatorius</name>
    <name type="common">Indian licorice</name>
    <name type="synonym">Glycine abrus</name>
    <dbReference type="NCBI Taxonomy" id="3816"/>
    <lineage>
        <taxon>Eukaryota</taxon>
        <taxon>Viridiplantae</taxon>
        <taxon>Streptophyta</taxon>
        <taxon>Embryophyta</taxon>
        <taxon>Tracheophyta</taxon>
        <taxon>Spermatophyta</taxon>
        <taxon>Magnoliopsida</taxon>
        <taxon>eudicotyledons</taxon>
        <taxon>Gunneridae</taxon>
        <taxon>Pentapetalae</taxon>
        <taxon>rosids</taxon>
        <taxon>fabids</taxon>
        <taxon>Fabales</taxon>
        <taxon>Fabaceae</taxon>
        <taxon>Papilionoideae</taxon>
        <taxon>50 kb inversion clade</taxon>
        <taxon>NPAAA clade</taxon>
        <taxon>indigoferoid/millettioid clade</taxon>
        <taxon>Abreae</taxon>
        <taxon>Abrus</taxon>
    </lineage>
</organism>
<dbReference type="OrthoDB" id="670909at2759"/>
<dbReference type="PANTHER" id="PTHR31071:SF9">
    <property type="entry name" value="INTRACELLULAR PROTEIN TRANSPORT PROTEIN USO1-RELATED"/>
    <property type="match status" value="1"/>
</dbReference>
<sequence length="659" mass="75528">MARREKSKKKEELMVEKWKLVGKRGCPSTPPPTWRLEFPSKQNGNNKNVVQEFLNFPTSTLSARKLCAKLWEIQPHQLAPLPTMSKPGIRLRSHFHHRRDNLLQLSKHMSQTPHSPPHQTASGRGLRRHVQTSLVHHRRSVKRNDRTLQPVSPASYSSSMQVEAYNHINPIHSLEFKGRIRESSHSPESSKELLKVLNHIWCLEEQHASNISVVKALKLELNLSRTQVKELRQEKQLDKLEMENLTKQITENKFVRKNKEHDKIEAAIQSVKEEIEDERRLRKHSESLHRRLARELSEVKYSFSSSLRDLGKERKTRILLENLCDDFAKGIRDCEHELRSLMHNAEKGQVKGDNIDRLILHLSEAWLEERKQMNQVQAGSDLLEIDSIVDKLGVDIETFLRAKRSVNLRRYGNSSSKKLKEIYPCSHSLDSFLQKEGISALHNMDEEDSISTHIFKQKRTSDKGFDKPSCKLSSNNTVEVHKEKKSSLNSEGRQAQSKEITEDSELEANVGKNMSCDENESWNFERKSSEMGGDSTALFNTPGASTVCEATQGPPQSNRLWTKRMNSSHRLDNMVRNRSLSFEGDKLYTEESCVHSAVTGNVSTVKQWKPTSVVPDFHKSDSSSKLARGVMKDNTLMAKLLEARLEDHKSRSRASKSSL</sequence>
<dbReference type="InterPro" id="IPR043424">
    <property type="entry name" value="BLT-like"/>
</dbReference>
<dbReference type="PANTHER" id="PTHR31071">
    <property type="entry name" value="GB|AAF24581.1"/>
    <property type="match status" value="1"/>
</dbReference>
<dbReference type="GeneID" id="113863245"/>
<evidence type="ECO:0000313" key="4">
    <source>
        <dbReference type="RefSeq" id="XP_027352556.1"/>
    </source>
</evidence>
<reference evidence="3" key="1">
    <citation type="journal article" date="2019" name="Toxins">
        <title>Detection of Abrin-Like and Prepropulchellin-Like Toxin Genes and Transcripts Using Whole Genome Sequencing and Full-Length Transcript Sequencing of Abrus precatorius.</title>
        <authorList>
            <person name="Hovde B.T."/>
            <person name="Daligault H.E."/>
            <person name="Hanschen E.R."/>
            <person name="Kunde Y.A."/>
            <person name="Johnson M.B."/>
            <person name="Starkenburg S.R."/>
            <person name="Johnson S.L."/>
        </authorList>
    </citation>
    <scope>NUCLEOTIDE SEQUENCE [LARGE SCALE GENOMIC DNA]</scope>
</reference>
<dbReference type="RefSeq" id="XP_027352556.1">
    <property type="nucleotide sequence ID" value="XM_027496755.1"/>
</dbReference>